<dbReference type="Proteomes" id="UP000887159">
    <property type="component" value="Unassembled WGS sequence"/>
</dbReference>
<dbReference type="EMBL" id="BMAU01021349">
    <property type="protein sequence ID" value="GFY18646.1"/>
    <property type="molecule type" value="Genomic_DNA"/>
</dbReference>
<proteinExistence type="predicted"/>
<sequence>MVCILLVWPAVYNKCITKFISTFQLAFQFTKIRMKAYFCIMVALYVLILCLQAVEMSEVARARRQSDDDNLVTLLLPQNILKRLLQGLLGFLGLGGILGGLLGR</sequence>
<keyword evidence="1" id="KW-0812">Transmembrane</keyword>
<feature type="transmembrane region" description="Helical" evidence="1">
    <location>
        <begin position="36"/>
        <end position="54"/>
    </location>
</feature>
<evidence type="ECO:0000313" key="2">
    <source>
        <dbReference type="EMBL" id="GFY18646.1"/>
    </source>
</evidence>
<evidence type="ECO:0000256" key="1">
    <source>
        <dbReference type="SAM" id="Phobius"/>
    </source>
</evidence>
<feature type="transmembrane region" description="Helical" evidence="1">
    <location>
        <begin position="84"/>
        <end position="103"/>
    </location>
</feature>
<comment type="caution">
    <text evidence="2">The sequence shown here is derived from an EMBL/GenBank/DDBJ whole genome shotgun (WGS) entry which is preliminary data.</text>
</comment>
<keyword evidence="1" id="KW-1133">Transmembrane helix</keyword>
<gene>
    <name evidence="2" type="primary">NCL1_38403</name>
    <name evidence="2" type="ORF">TNCV_2398711</name>
</gene>
<protein>
    <submittedName>
        <fullName evidence="2">Uncharacterized protein</fullName>
    </submittedName>
</protein>
<organism evidence="2 3">
    <name type="scientific">Trichonephila clavipes</name>
    <name type="common">Golden silk orbweaver</name>
    <name type="synonym">Nephila clavipes</name>
    <dbReference type="NCBI Taxonomy" id="2585209"/>
    <lineage>
        <taxon>Eukaryota</taxon>
        <taxon>Metazoa</taxon>
        <taxon>Ecdysozoa</taxon>
        <taxon>Arthropoda</taxon>
        <taxon>Chelicerata</taxon>
        <taxon>Arachnida</taxon>
        <taxon>Araneae</taxon>
        <taxon>Araneomorphae</taxon>
        <taxon>Entelegynae</taxon>
        <taxon>Araneoidea</taxon>
        <taxon>Nephilidae</taxon>
        <taxon>Trichonephila</taxon>
    </lineage>
</organism>
<dbReference type="AlphaFoldDB" id="A0A8X6SUT5"/>
<keyword evidence="3" id="KW-1185">Reference proteome</keyword>
<reference evidence="2" key="1">
    <citation type="submission" date="2020-08" db="EMBL/GenBank/DDBJ databases">
        <title>Multicomponent nature underlies the extraordinary mechanical properties of spider dragline silk.</title>
        <authorList>
            <person name="Kono N."/>
            <person name="Nakamura H."/>
            <person name="Mori M."/>
            <person name="Yoshida Y."/>
            <person name="Ohtoshi R."/>
            <person name="Malay A.D."/>
            <person name="Moran D.A.P."/>
            <person name="Tomita M."/>
            <person name="Numata K."/>
            <person name="Arakawa K."/>
        </authorList>
    </citation>
    <scope>NUCLEOTIDE SEQUENCE</scope>
</reference>
<evidence type="ECO:0000313" key="3">
    <source>
        <dbReference type="Proteomes" id="UP000887159"/>
    </source>
</evidence>
<name>A0A8X6SUT5_TRICX</name>
<keyword evidence="1" id="KW-0472">Membrane</keyword>
<accession>A0A8X6SUT5</accession>